<evidence type="ECO:0000313" key="4">
    <source>
        <dbReference type="EMBL" id="WAS92416.1"/>
    </source>
</evidence>
<gene>
    <name evidence="4" type="ORF">O0S08_40070</name>
</gene>
<dbReference type="PANTHER" id="PTHR23150">
    <property type="entry name" value="SULFATASE MODIFYING FACTOR 1, 2"/>
    <property type="match status" value="1"/>
</dbReference>
<keyword evidence="2" id="KW-0732">Signal</keyword>
<accession>A0ABY7GZK2</accession>
<feature type="chain" id="PRO_5047470024" evidence="2">
    <location>
        <begin position="20"/>
        <end position="326"/>
    </location>
</feature>
<dbReference type="Pfam" id="PF03781">
    <property type="entry name" value="FGE-sulfatase"/>
    <property type="match status" value="1"/>
</dbReference>
<proteinExistence type="predicted"/>
<dbReference type="InterPro" id="IPR005532">
    <property type="entry name" value="SUMF_dom"/>
</dbReference>
<evidence type="ECO:0000313" key="5">
    <source>
        <dbReference type="Proteomes" id="UP001164459"/>
    </source>
</evidence>
<evidence type="ECO:0000259" key="3">
    <source>
        <dbReference type="Pfam" id="PF03781"/>
    </source>
</evidence>
<keyword evidence="5" id="KW-1185">Reference proteome</keyword>
<evidence type="ECO:0000256" key="2">
    <source>
        <dbReference type="SAM" id="SignalP"/>
    </source>
</evidence>
<dbReference type="EMBL" id="CP114040">
    <property type="protein sequence ID" value="WAS92416.1"/>
    <property type="molecule type" value="Genomic_DNA"/>
</dbReference>
<reference evidence="4" key="1">
    <citation type="submission" date="2022-11" db="EMBL/GenBank/DDBJ databases">
        <title>Minimal conservation of predation-associated metabolite biosynthetic gene clusters underscores biosynthetic potential of Myxococcota including descriptions for ten novel species: Archangium lansinium sp. nov., Myxococcus landrumus sp. nov., Nannocystis bai.</title>
        <authorList>
            <person name="Ahearne A."/>
            <person name="Stevens C."/>
            <person name="Dowd S."/>
        </authorList>
    </citation>
    <scope>NUCLEOTIDE SEQUENCE</scope>
    <source>
        <strain evidence="4">Fl3</strain>
    </source>
</reference>
<dbReference type="Proteomes" id="UP001164459">
    <property type="component" value="Chromosome"/>
</dbReference>
<dbReference type="InterPro" id="IPR051043">
    <property type="entry name" value="Sulfatase_Mod_Factor_Kinase"/>
</dbReference>
<protein>
    <submittedName>
        <fullName evidence="4">Formylglycine-generating enzyme family protein</fullName>
    </submittedName>
</protein>
<dbReference type="PANTHER" id="PTHR23150:SF19">
    <property type="entry name" value="FORMYLGLYCINE-GENERATING ENZYME"/>
    <property type="match status" value="1"/>
</dbReference>
<name>A0ABY7GZK2_9BACT</name>
<dbReference type="SUPFAM" id="SSF56436">
    <property type="entry name" value="C-type lectin-like"/>
    <property type="match status" value="1"/>
</dbReference>
<feature type="region of interest" description="Disordered" evidence="1">
    <location>
        <begin position="301"/>
        <end position="326"/>
    </location>
</feature>
<feature type="signal peptide" evidence="2">
    <location>
        <begin position="1"/>
        <end position="19"/>
    </location>
</feature>
<dbReference type="RefSeq" id="WP_269034764.1">
    <property type="nucleotide sequence ID" value="NZ_CP114040.1"/>
</dbReference>
<sequence>MTRLLVAARGSLLAACLAACESSPPGMVWIPAGEFWMGSDDPRLTDAHPRHRVAVSGFWLGATEVTNAQFAAFVRATDHVTLAERIPRAEDYPDVPPDRLVAGSIVFTPPGRVASLARADAWWRYVPGADWRHPEGPTSDLEGRMNHPVVHVAHADAVAYARWAGARLPTEAEWEYAARGGLDRKRYVWGDAPLVNDAHPANTFQGRFPGHDTAADGHAGAAPVAGYPSNGYGLYDMSGNVWEWTADWYRPDTYARRPPRAVDPPGPRDSFDPAEPGVAKRVQRGGSYLCTDQYCGRYTPDARGKGAPDSATNHLGFRIARDAPAP</sequence>
<evidence type="ECO:0000256" key="1">
    <source>
        <dbReference type="SAM" id="MobiDB-lite"/>
    </source>
</evidence>
<dbReference type="InterPro" id="IPR042095">
    <property type="entry name" value="SUMF_sf"/>
</dbReference>
<dbReference type="InterPro" id="IPR016187">
    <property type="entry name" value="CTDL_fold"/>
</dbReference>
<dbReference type="Gene3D" id="3.90.1580.10">
    <property type="entry name" value="paralog of FGE (formylglycine-generating enzyme)"/>
    <property type="match status" value="1"/>
</dbReference>
<organism evidence="4 5">
    <name type="scientific">Nannocystis punicea</name>
    <dbReference type="NCBI Taxonomy" id="2995304"/>
    <lineage>
        <taxon>Bacteria</taxon>
        <taxon>Pseudomonadati</taxon>
        <taxon>Myxococcota</taxon>
        <taxon>Polyangia</taxon>
        <taxon>Nannocystales</taxon>
        <taxon>Nannocystaceae</taxon>
        <taxon>Nannocystis</taxon>
    </lineage>
</organism>
<feature type="domain" description="Sulfatase-modifying factor enzyme-like" evidence="3">
    <location>
        <begin position="24"/>
        <end position="321"/>
    </location>
</feature>
<feature type="region of interest" description="Disordered" evidence="1">
    <location>
        <begin position="256"/>
        <end position="278"/>
    </location>
</feature>